<keyword evidence="2" id="KW-0812">Transmembrane</keyword>
<protein>
    <submittedName>
        <fullName evidence="3">Uncharacterized protein</fullName>
    </submittedName>
</protein>
<evidence type="ECO:0000256" key="2">
    <source>
        <dbReference type="SAM" id="Phobius"/>
    </source>
</evidence>
<name>A0A069P2P7_9BURK</name>
<proteinExistence type="predicted"/>
<sequence>MARSACAGGRGSPNGGSMIELLMKLGPWILGGLGLAGGILFGSFRHQQAKSATADAAAAKADAARAVAQKQSEVDQANAAASAAGEQAVVNRASADQAAASTAREDLDAELDQIGALRKEQQ</sequence>
<evidence type="ECO:0000313" key="3">
    <source>
        <dbReference type="EMBL" id="KDR34707.1"/>
    </source>
</evidence>
<keyword evidence="2" id="KW-1133">Transmembrane helix</keyword>
<feature type="region of interest" description="Disordered" evidence="1">
    <location>
        <begin position="78"/>
        <end position="106"/>
    </location>
</feature>
<reference evidence="3 4" key="1">
    <citation type="submission" date="2014-03" db="EMBL/GenBank/DDBJ databases">
        <title>Draft Genome Sequences of Four Burkholderia Strains.</title>
        <authorList>
            <person name="Liu X.Y."/>
            <person name="Li C.X."/>
            <person name="Xu J.H."/>
        </authorList>
    </citation>
    <scope>NUCLEOTIDE SEQUENCE [LARGE SCALE GENOMIC DNA]</scope>
    <source>
        <strain evidence="3 4">R27</strain>
    </source>
</reference>
<dbReference type="AlphaFoldDB" id="A0A069P2P7"/>
<keyword evidence="2" id="KW-0472">Membrane</keyword>
<dbReference type="SUPFAM" id="SSF56954">
    <property type="entry name" value="Outer membrane efflux proteins (OEP)"/>
    <property type="match status" value="1"/>
</dbReference>
<organism evidence="3 4">
    <name type="scientific">Caballeronia grimmiae</name>
    <dbReference type="NCBI Taxonomy" id="1071679"/>
    <lineage>
        <taxon>Bacteria</taxon>
        <taxon>Pseudomonadati</taxon>
        <taxon>Pseudomonadota</taxon>
        <taxon>Betaproteobacteria</taxon>
        <taxon>Burkholderiales</taxon>
        <taxon>Burkholderiaceae</taxon>
        <taxon>Caballeronia</taxon>
    </lineage>
</organism>
<evidence type="ECO:0000313" key="4">
    <source>
        <dbReference type="Proteomes" id="UP000027439"/>
    </source>
</evidence>
<comment type="caution">
    <text evidence="3">The sequence shown here is derived from an EMBL/GenBank/DDBJ whole genome shotgun (WGS) entry which is preliminary data.</text>
</comment>
<gene>
    <name evidence="3" type="ORF">BG57_03740</name>
</gene>
<accession>A0A069P2P7</accession>
<feature type="transmembrane region" description="Helical" evidence="2">
    <location>
        <begin position="25"/>
        <end position="44"/>
    </location>
</feature>
<dbReference type="STRING" id="1071679.BG57_03740"/>
<feature type="compositionally biased region" description="Low complexity" evidence="1">
    <location>
        <begin position="78"/>
        <end position="102"/>
    </location>
</feature>
<evidence type="ECO:0000256" key="1">
    <source>
        <dbReference type="SAM" id="MobiDB-lite"/>
    </source>
</evidence>
<dbReference type="EMBL" id="JFHE01000011">
    <property type="protein sequence ID" value="KDR34707.1"/>
    <property type="molecule type" value="Genomic_DNA"/>
</dbReference>
<dbReference type="Proteomes" id="UP000027439">
    <property type="component" value="Unassembled WGS sequence"/>
</dbReference>